<dbReference type="AlphaFoldDB" id="A0A8E2JFU1"/>
<dbReference type="InterPro" id="IPR016024">
    <property type="entry name" value="ARM-type_fold"/>
</dbReference>
<comment type="subcellular location">
    <subcellularLocation>
        <location evidence="1">Nucleus</location>
    </subcellularLocation>
</comment>
<name>A0A8E2JFU1_9PEZI</name>
<dbReference type="InterPro" id="IPR021850">
    <property type="entry name" value="Symplekin/Pta1"/>
</dbReference>
<dbReference type="Gene3D" id="1.25.10.10">
    <property type="entry name" value="Leucine-rich Repeat Variant"/>
    <property type="match status" value="1"/>
</dbReference>
<proteinExistence type="predicted"/>
<dbReference type="GO" id="GO:0005847">
    <property type="term" value="C:mRNA cleavage and polyadenylation specificity factor complex"/>
    <property type="evidence" value="ECO:0007669"/>
    <property type="project" value="TreeGrafter"/>
</dbReference>
<dbReference type="GO" id="GO:0006397">
    <property type="term" value="P:mRNA processing"/>
    <property type="evidence" value="ECO:0007669"/>
    <property type="project" value="UniProtKB-KW"/>
</dbReference>
<keyword evidence="6" id="KW-1185">Reference proteome</keyword>
<dbReference type="Proteomes" id="UP000250266">
    <property type="component" value="Unassembled WGS sequence"/>
</dbReference>
<protein>
    <recommendedName>
        <fullName evidence="4">Symplekin/Pta1 N-terminal domain-containing protein</fullName>
    </recommendedName>
</protein>
<dbReference type="OrthoDB" id="331600at2759"/>
<dbReference type="InterPro" id="IPR032460">
    <property type="entry name" value="Symplekin/Pta1_N"/>
</dbReference>
<gene>
    <name evidence="5" type="ORF">K432DRAFT_381741</name>
</gene>
<evidence type="ECO:0000256" key="3">
    <source>
        <dbReference type="ARBA" id="ARBA00023242"/>
    </source>
</evidence>
<keyword evidence="3" id="KW-0539">Nucleus</keyword>
<accession>A0A8E2JFU1</accession>
<evidence type="ECO:0000313" key="5">
    <source>
        <dbReference type="EMBL" id="OCK80984.1"/>
    </source>
</evidence>
<keyword evidence="2" id="KW-0507">mRNA processing</keyword>
<organism evidence="5 6">
    <name type="scientific">Lepidopterella palustris CBS 459.81</name>
    <dbReference type="NCBI Taxonomy" id="1314670"/>
    <lineage>
        <taxon>Eukaryota</taxon>
        <taxon>Fungi</taxon>
        <taxon>Dikarya</taxon>
        <taxon>Ascomycota</taxon>
        <taxon>Pezizomycotina</taxon>
        <taxon>Dothideomycetes</taxon>
        <taxon>Pleosporomycetidae</taxon>
        <taxon>Mytilinidiales</taxon>
        <taxon>Argynnaceae</taxon>
        <taxon>Lepidopterella</taxon>
    </lineage>
</organism>
<evidence type="ECO:0000256" key="2">
    <source>
        <dbReference type="ARBA" id="ARBA00022664"/>
    </source>
</evidence>
<reference evidence="5 6" key="1">
    <citation type="journal article" date="2016" name="Nat. Commun.">
        <title>Ectomycorrhizal ecology is imprinted in the genome of the dominant symbiotic fungus Cenococcum geophilum.</title>
        <authorList>
            <consortium name="DOE Joint Genome Institute"/>
            <person name="Peter M."/>
            <person name="Kohler A."/>
            <person name="Ohm R.A."/>
            <person name="Kuo A."/>
            <person name="Krutzmann J."/>
            <person name="Morin E."/>
            <person name="Arend M."/>
            <person name="Barry K.W."/>
            <person name="Binder M."/>
            <person name="Choi C."/>
            <person name="Clum A."/>
            <person name="Copeland A."/>
            <person name="Grisel N."/>
            <person name="Haridas S."/>
            <person name="Kipfer T."/>
            <person name="LaButti K."/>
            <person name="Lindquist E."/>
            <person name="Lipzen A."/>
            <person name="Maire R."/>
            <person name="Meier B."/>
            <person name="Mihaltcheva S."/>
            <person name="Molinier V."/>
            <person name="Murat C."/>
            <person name="Poggeler S."/>
            <person name="Quandt C.A."/>
            <person name="Sperisen C."/>
            <person name="Tritt A."/>
            <person name="Tisserant E."/>
            <person name="Crous P.W."/>
            <person name="Henrissat B."/>
            <person name="Nehls U."/>
            <person name="Egli S."/>
            <person name="Spatafora J.W."/>
            <person name="Grigoriev I.V."/>
            <person name="Martin F.M."/>
        </authorList>
    </citation>
    <scope>NUCLEOTIDE SEQUENCE [LARGE SCALE GENOMIC DNA]</scope>
    <source>
        <strain evidence="5 6">CBS 459.81</strain>
    </source>
</reference>
<evidence type="ECO:0000313" key="6">
    <source>
        <dbReference type="Proteomes" id="UP000250266"/>
    </source>
</evidence>
<sequence length="747" mass="83223">MNSGLSIASETLSQLESARALALSDAAYYNQIVPGVLPIIGAGSNAIIELRRWGADFLAETFASPTLGLEDKQKLSLLVLETLRENLETVNDLGVVKSVVQAAASIYPLVFRHTILNPNDAQNWQIMAAIKSNILRRMDSAPPGVRICCIKFVQRVIQVETPGLIADPRRPEQNEISLALVPRDHPLIPPPNLEAEASGLLDRLLSILHEDTSDALLITATLNSLGTLIRARPAIANKILSAIFNFNPLKLANSPMTSRSKVMMKSIERTTRALLMNILKRNPESPATPRIQQYLERIHRMRLDVFDESNRKRSAPVEPTDGLDQSKRQRLGANVPADAISGPQVPSGPVSVAQLFTLTEEEGAKNFDVQAIPVEIVVKIIVPLLMTVDKTKMDSAINIIRSRYLALSKAQPPTTLDAAVAATRQQAIDEDEEYEPDFEPTEDAEQIVNKLDNAPPEGLLPERVPDAPLAPFKLPQAPPLSEQEIEDYGGGTVRRVFGVMSALDDPTSRAKAPKPGFNRLAASNYDRDAWVILISRLATRAATGLGDPMEKVDSEYKTLGRRGTFSVGNTIRDALYMYIMQDWRKRIDVATSWLSEEWYNDRIQLEAARAEAEDTNSDSNDLPTPTLHYHKWVLKLLDAILPYLESNDKIMIRFLSEIPDVDGDILQRVKRIAEDPERVGLTVNILHYLILFRPPVRDLCIDALEDLWRNYDGTKTATSKLLKKWRPEVLEQHQETPNGSFEEVKVQ</sequence>
<feature type="domain" description="Symplekin/Pta1 N-terminal" evidence="4">
    <location>
        <begin position="94"/>
        <end position="312"/>
    </location>
</feature>
<dbReference type="PANTHER" id="PTHR15245:SF20">
    <property type="entry name" value="SYMPLEKIN"/>
    <property type="match status" value="1"/>
</dbReference>
<dbReference type="PANTHER" id="PTHR15245">
    <property type="entry name" value="SYMPLEKIN-RELATED"/>
    <property type="match status" value="1"/>
</dbReference>
<evidence type="ECO:0000256" key="1">
    <source>
        <dbReference type="ARBA" id="ARBA00004123"/>
    </source>
</evidence>
<dbReference type="Pfam" id="PF11935">
    <property type="entry name" value="SYMPK_PTA1_N"/>
    <property type="match status" value="1"/>
</dbReference>
<dbReference type="InterPro" id="IPR011989">
    <property type="entry name" value="ARM-like"/>
</dbReference>
<dbReference type="SUPFAM" id="SSF48371">
    <property type="entry name" value="ARM repeat"/>
    <property type="match status" value="1"/>
</dbReference>
<evidence type="ECO:0000259" key="4">
    <source>
        <dbReference type="Pfam" id="PF11935"/>
    </source>
</evidence>
<dbReference type="EMBL" id="KV744938">
    <property type="protein sequence ID" value="OCK80984.1"/>
    <property type="molecule type" value="Genomic_DNA"/>
</dbReference>